<dbReference type="AlphaFoldDB" id="G3Q894"/>
<dbReference type="InParanoid" id="G3Q894"/>
<reference evidence="1" key="2">
    <citation type="submission" date="2024-04" db="UniProtKB">
        <authorList>
            <consortium name="Ensembl"/>
        </authorList>
    </citation>
    <scope>IDENTIFICATION</scope>
</reference>
<dbReference type="Ensembl" id="ENSGACT00000026159.1">
    <property type="protein sequence ID" value="ENSGACP00000026108.1"/>
    <property type="gene ID" value="ENSGACG00000019757.1"/>
</dbReference>
<proteinExistence type="predicted"/>
<dbReference type="Bgee" id="ENSGACG00000019757">
    <property type="expression patterns" value="Expressed in heart and 13 other cell types or tissues"/>
</dbReference>
<name>G3Q894_GASAC</name>
<sequence>MTEQCVCVCVRVCVGSERRRQASEDCCPLQVFPTGHRTRSECFHFSYRPVGFILRFDWLRMRQRWLILRDDWQLRRGNTNLLTASISLSALCVCVCVCVCVCTSADEAAVFANMFPFSPPPRRVASVCVCVRQRRKGRASAFRQLQCKTVVSLPPIERSHRWVC</sequence>
<reference evidence="1" key="1">
    <citation type="submission" date="2006-01" db="EMBL/GenBank/DDBJ databases">
        <authorList>
            <person name="Lindblad-Toh K."/>
            <person name="Mauceli E."/>
            <person name="Grabherr M."/>
            <person name="Chang J.L."/>
            <person name="Lander E.S."/>
        </authorList>
    </citation>
    <scope>NUCLEOTIDE SEQUENCE [LARGE SCALE GENOMIC DNA]</scope>
</reference>
<evidence type="ECO:0000313" key="1">
    <source>
        <dbReference type="Ensembl" id="ENSGACP00000026108.1"/>
    </source>
</evidence>
<accession>G3Q894</accession>
<protein>
    <submittedName>
        <fullName evidence="1">Uncharacterized protein</fullName>
    </submittedName>
</protein>
<organism evidence="1">
    <name type="scientific">Gasterosteus aculeatus</name>
    <name type="common">Three-spined stickleback</name>
    <dbReference type="NCBI Taxonomy" id="69293"/>
    <lineage>
        <taxon>Eukaryota</taxon>
        <taxon>Metazoa</taxon>
        <taxon>Chordata</taxon>
        <taxon>Craniata</taxon>
        <taxon>Vertebrata</taxon>
        <taxon>Euteleostomi</taxon>
        <taxon>Actinopterygii</taxon>
        <taxon>Neopterygii</taxon>
        <taxon>Teleostei</taxon>
        <taxon>Neoteleostei</taxon>
        <taxon>Acanthomorphata</taxon>
        <taxon>Eupercaria</taxon>
        <taxon>Perciformes</taxon>
        <taxon>Cottioidei</taxon>
        <taxon>Gasterosteales</taxon>
        <taxon>Gasterosteidae</taxon>
        <taxon>Gasterosteus</taxon>
    </lineage>
</organism>